<name>A0A8E7PFR6_9FLOR</name>
<dbReference type="GO" id="GO:0009507">
    <property type="term" value="C:chloroplast"/>
    <property type="evidence" value="ECO:0007669"/>
    <property type="project" value="UniProtKB-SubCell"/>
</dbReference>
<reference evidence="9" key="2">
    <citation type="journal article" date="2021" name="Genomics">
        <title>Comparative analysis of mitochondrial genomes of Nirvanini and Evacanthini (Hemiptera: Cicadellidae) reveals an explicit evolutionary relationship.</title>
        <authorList>
            <person name="Du Y."/>
            <person name="Liang Z."/>
            <person name="Dietrich C.H."/>
            <person name="Dai W."/>
        </authorList>
    </citation>
    <scope>NUCLEOTIDE SEQUENCE</scope>
</reference>
<evidence type="ECO:0000256" key="4">
    <source>
        <dbReference type="ARBA" id="ARBA00022741"/>
    </source>
</evidence>
<comment type="similarity">
    <text evidence="6">Belongs to the AAA ATPase family. Highly divergent.</text>
</comment>
<keyword evidence="3 9" id="KW-0934">Plastid</keyword>
<feature type="domain" description="AAA+ ATPase" evidence="8">
    <location>
        <begin position="256"/>
        <end position="391"/>
    </location>
</feature>
<reference evidence="9" key="1">
    <citation type="submission" date="2019-07" db="EMBL/GenBank/DDBJ databases">
        <authorList>
            <person name="Zhang J."/>
            <person name="Liu T."/>
        </authorList>
    </citation>
    <scope>NUCLEOTIDE SEQUENCE</scope>
</reference>
<dbReference type="AlphaFoldDB" id="A0A8E7PFR6"/>
<keyword evidence="2" id="KW-0150">Chloroplast</keyword>
<dbReference type="GO" id="GO:0016887">
    <property type="term" value="F:ATP hydrolysis activity"/>
    <property type="evidence" value="ECO:0007669"/>
    <property type="project" value="InterPro"/>
</dbReference>
<proteinExistence type="inferred from homology"/>
<geneLocation type="plastid" evidence="9"/>
<dbReference type="InterPro" id="IPR003593">
    <property type="entry name" value="AAA+_ATPase"/>
</dbReference>
<dbReference type="PANTHER" id="PTHR42960">
    <property type="entry name" value="YCF46 PROTEIN"/>
    <property type="match status" value="1"/>
</dbReference>
<evidence type="ECO:0000259" key="8">
    <source>
        <dbReference type="SMART" id="SM00382"/>
    </source>
</evidence>
<gene>
    <name evidence="9" type="primary">ycf46</name>
</gene>
<dbReference type="CDD" id="cd19507">
    <property type="entry name" value="RecA-like_Ycf46-like"/>
    <property type="match status" value="1"/>
</dbReference>
<protein>
    <recommendedName>
        <fullName evidence="7">Uncharacterized AAA domain-containing protein ycf46</fullName>
    </recommendedName>
</protein>
<evidence type="ECO:0000256" key="1">
    <source>
        <dbReference type="ARBA" id="ARBA00004229"/>
    </source>
</evidence>
<accession>A0A8E7PFR6</accession>
<dbReference type="Pfam" id="PF00004">
    <property type="entry name" value="AAA"/>
    <property type="match status" value="1"/>
</dbReference>
<evidence type="ECO:0000256" key="2">
    <source>
        <dbReference type="ARBA" id="ARBA00022528"/>
    </source>
</evidence>
<keyword evidence="4" id="KW-0547">Nucleotide-binding</keyword>
<evidence type="ECO:0000313" key="9">
    <source>
        <dbReference type="EMBL" id="QVY57893.1"/>
    </source>
</evidence>
<dbReference type="SMART" id="SM00382">
    <property type="entry name" value="AAA"/>
    <property type="match status" value="1"/>
</dbReference>
<keyword evidence="5" id="KW-0067">ATP-binding</keyword>
<comment type="subcellular location">
    <subcellularLocation>
        <location evidence="1">Plastid</location>
        <location evidence="1">Chloroplast</location>
    </subcellularLocation>
</comment>
<dbReference type="InterPro" id="IPR052381">
    <property type="entry name" value="AAA_domain_protein"/>
</dbReference>
<dbReference type="GO" id="GO:0005524">
    <property type="term" value="F:ATP binding"/>
    <property type="evidence" value="ECO:0007669"/>
    <property type="project" value="UniProtKB-KW"/>
</dbReference>
<evidence type="ECO:0000256" key="6">
    <source>
        <dbReference type="ARBA" id="ARBA00038088"/>
    </source>
</evidence>
<sequence length="489" mass="56148">MQFEQNLRLLISSRHSFIYVLSNEEERFEYILNKIAISTYINKIYSWNFIDGYQNDPNYLGYAKKNPLAALELIDTIDSVTPKIFLLKDFNLFINDISIIRKIKNLFNKLRNSNLHVIILASEVNVPLPLKDIMTILDFPLPSVSEILIELKRLFAILKIHSYENIENLALAYKGMSIDFIRQSIAKFVSMKITLSQILSLIADEKKQFIQQTNILDFYPVNYSLDDIGGLFFLKQWLQKRSNVFSGQAKSYGLPVPKGVLLVGIQGTGKSLSAKVIAKHWKLPLFKLDVGKIFGGVVGESENNIRSMIKWAENLAPCVLWIDEIDKVFSRLNNNTDSGTSNRVLSTLLVWLSEKNANVFVVATANDVRCLPPELLRKGRFDEIFFLDLPNLQERYKIFQIHLKKVRPLTWRSYDINSLSELTENFSGAEIKQSIVEAMHNAFYEKRDFNNEDIIYAISELIPLAFTDQATVLSMQQWAKLGKIRLASK</sequence>
<dbReference type="InterPro" id="IPR003959">
    <property type="entry name" value="ATPase_AAA_core"/>
</dbReference>
<organism evidence="9">
    <name type="scientific">Betaphycus gelatinus</name>
    <dbReference type="NCBI Taxonomy" id="1191690"/>
    <lineage>
        <taxon>Eukaryota</taxon>
        <taxon>Rhodophyta</taxon>
        <taxon>Florideophyceae</taxon>
        <taxon>Rhodymeniophycidae</taxon>
        <taxon>Gigartinales</taxon>
        <taxon>Solieriaceae</taxon>
        <taxon>Betaphycus</taxon>
    </lineage>
</organism>
<evidence type="ECO:0000256" key="5">
    <source>
        <dbReference type="ARBA" id="ARBA00022840"/>
    </source>
</evidence>
<dbReference type="EMBL" id="MN240356">
    <property type="protein sequence ID" value="QVY57893.1"/>
    <property type="molecule type" value="Genomic_DNA"/>
</dbReference>
<dbReference type="PANTHER" id="PTHR42960:SF1">
    <property type="entry name" value="YCF46 PROTEIN"/>
    <property type="match status" value="1"/>
</dbReference>
<evidence type="ECO:0000256" key="7">
    <source>
        <dbReference type="ARBA" id="ARBA00040480"/>
    </source>
</evidence>
<evidence type="ECO:0000256" key="3">
    <source>
        <dbReference type="ARBA" id="ARBA00022640"/>
    </source>
</evidence>